<proteinExistence type="inferred from homology"/>
<dbReference type="Gene3D" id="1.10.530.10">
    <property type="match status" value="1"/>
</dbReference>
<evidence type="ECO:0000313" key="7">
    <source>
        <dbReference type="Proteomes" id="UP001268683"/>
    </source>
</evidence>
<dbReference type="GO" id="GO:0042597">
    <property type="term" value="C:periplasmic space"/>
    <property type="evidence" value="ECO:0007669"/>
    <property type="project" value="InterPro"/>
</dbReference>
<sequence>MAIFSSAARSLTNMFVVFSFVAVLSPVSYSADKSKDVSTLPGESLNNVPGILSKSDEKLYRQIFDYQKKGDWRRAERLIKRVENTILLGHVRYQKLMHPKKYRSKYHELAAWMARYADHPYAYSVYRLAMKRRGRANAPRRPVETKYPGVTGQSARQSPAVPYRNRALRSSVYRFKKRIRTHVRRGEPERAERRYWAMEATKVLTDHEKAQVLARIASSYYYDGKDEKARAISLYGSALSSQTEALNDWIAGLSAYRQGLTDKAHHSFKKLTFSDDANSWLTSAGHFWASRTAYQDNNAALGEKHLRLASGYKETFYGMIAGYQLGIEPSFDWSLPELTAAEMFSLNAYPAVRRAIALVEVGRDDLADEELRLLWGREGVTVQKQLMALASRLNLPAIQIRLGYAGGLDKRAPVSVKYPLPDWKPADGMRVDRALIFAMMRKESGFRSRARSHVGARGLMQVMPATARVLYSRNRTLRKNRDKLTEPEYNMALGQQYVEYLNKMEYTEANLLMLLAAYNGGPGNLLKWRKDTRYDQDPLLFIESISFYETRDYIERVMANLWLYRNRLGQATPTLEALAQGAWPALIQLDTPQSRKSKNRRLARR</sequence>
<evidence type="ECO:0000313" key="6">
    <source>
        <dbReference type="EMBL" id="WND02004.1"/>
    </source>
</evidence>
<dbReference type="Proteomes" id="UP001268683">
    <property type="component" value="Chromosome"/>
</dbReference>
<comment type="similarity">
    <text evidence="1">Belongs to the transglycosylase Slt family.</text>
</comment>
<accession>A0AA52H8M6</accession>
<evidence type="ECO:0000256" key="1">
    <source>
        <dbReference type="ARBA" id="ARBA00007734"/>
    </source>
</evidence>
<evidence type="ECO:0000259" key="5">
    <source>
        <dbReference type="Pfam" id="PF01464"/>
    </source>
</evidence>
<gene>
    <name evidence="6" type="ORF">QGN29_10640</name>
</gene>
<dbReference type="CDD" id="cd13401">
    <property type="entry name" value="Slt70-like"/>
    <property type="match status" value="1"/>
</dbReference>
<dbReference type="InterPro" id="IPR008939">
    <property type="entry name" value="Lytic_TGlycosylase_superhlx_U"/>
</dbReference>
<dbReference type="EMBL" id="CP123872">
    <property type="protein sequence ID" value="WND02004.1"/>
    <property type="molecule type" value="Genomic_DNA"/>
</dbReference>
<evidence type="ECO:0000256" key="3">
    <source>
        <dbReference type="ARBA" id="ARBA00022729"/>
    </source>
</evidence>
<evidence type="ECO:0000256" key="2">
    <source>
        <dbReference type="ARBA" id="ARBA00009387"/>
    </source>
</evidence>
<feature type="domain" description="Transglycosylase SLT" evidence="5">
    <location>
        <begin position="429"/>
        <end position="533"/>
    </location>
</feature>
<dbReference type="Pfam" id="PF01464">
    <property type="entry name" value="SLT"/>
    <property type="match status" value="1"/>
</dbReference>
<evidence type="ECO:0000256" key="4">
    <source>
        <dbReference type="SAM" id="MobiDB-lite"/>
    </source>
</evidence>
<feature type="region of interest" description="Disordered" evidence="4">
    <location>
        <begin position="137"/>
        <end position="161"/>
    </location>
</feature>
<dbReference type="SUPFAM" id="SSF48435">
    <property type="entry name" value="Bacterial muramidases"/>
    <property type="match status" value="1"/>
</dbReference>
<dbReference type="SUPFAM" id="SSF53955">
    <property type="entry name" value="Lysozyme-like"/>
    <property type="match status" value="1"/>
</dbReference>
<dbReference type="Gene3D" id="1.25.20.10">
    <property type="entry name" value="Bacterial muramidases"/>
    <property type="match status" value="1"/>
</dbReference>
<dbReference type="InterPro" id="IPR023346">
    <property type="entry name" value="Lysozyme-like_dom_sf"/>
</dbReference>
<dbReference type="InterPro" id="IPR008258">
    <property type="entry name" value="Transglycosylase_SLT_dom_1"/>
</dbReference>
<dbReference type="GO" id="GO:0004553">
    <property type="term" value="F:hydrolase activity, hydrolyzing O-glycosyl compounds"/>
    <property type="evidence" value="ECO:0007669"/>
    <property type="project" value="InterPro"/>
</dbReference>
<name>A0AA52H8M6_9PROT</name>
<keyword evidence="3" id="KW-0732">Signal</keyword>
<dbReference type="PANTHER" id="PTHR37423">
    <property type="entry name" value="SOLUBLE LYTIC MUREIN TRANSGLYCOSYLASE-RELATED"/>
    <property type="match status" value="1"/>
</dbReference>
<organism evidence="6 7">
    <name type="scientific">Temperatibacter marinus</name>
    <dbReference type="NCBI Taxonomy" id="1456591"/>
    <lineage>
        <taxon>Bacteria</taxon>
        <taxon>Pseudomonadati</taxon>
        <taxon>Pseudomonadota</taxon>
        <taxon>Alphaproteobacteria</taxon>
        <taxon>Kordiimonadales</taxon>
        <taxon>Temperatibacteraceae</taxon>
        <taxon>Temperatibacter</taxon>
    </lineage>
</organism>
<comment type="similarity">
    <text evidence="2">Belongs to the virb1 family.</text>
</comment>
<reference evidence="6" key="1">
    <citation type="submission" date="2023-04" db="EMBL/GenBank/DDBJ databases">
        <title>Complete genome sequence of Temperatibacter marinus.</title>
        <authorList>
            <person name="Rong J.-C."/>
            <person name="Yi M.-L."/>
            <person name="Zhao Q."/>
        </authorList>
    </citation>
    <scope>NUCLEOTIDE SEQUENCE</scope>
    <source>
        <strain evidence="6">NBRC 110045</strain>
    </source>
</reference>
<protein>
    <submittedName>
        <fullName evidence="6">Lytic transglycosylase domain-containing protein</fullName>
    </submittedName>
</protein>
<dbReference type="KEGG" id="tmk:QGN29_10640"/>
<keyword evidence="7" id="KW-1185">Reference proteome</keyword>
<dbReference type="PANTHER" id="PTHR37423:SF2">
    <property type="entry name" value="MEMBRANE-BOUND LYTIC MUREIN TRANSGLYCOSYLASE C"/>
    <property type="match status" value="1"/>
</dbReference>
<dbReference type="AlphaFoldDB" id="A0AA52H8M6"/>
<dbReference type="RefSeq" id="WP_310797839.1">
    <property type="nucleotide sequence ID" value="NZ_CP123872.1"/>
</dbReference>